<keyword evidence="3" id="KW-1185">Reference proteome</keyword>
<proteinExistence type="predicted"/>
<dbReference type="OrthoDB" id="283083at2"/>
<feature type="transmembrane region" description="Helical" evidence="1">
    <location>
        <begin position="28"/>
        <end position="48"/>
    </location>
</feature>
<dbReference type="Proteomes" id="UP000002608">
    <property type="component" value="Chromosome"/>
</dbReference>
<dbReference type="KEGG" id="spl:Spea_2602"/>
<keyword evidence="1" id="KW-1133">Transmembrane helix</keyword>
<keyword evidence="1" id="KW-0472">Membrane</keyword>
<evidence type="ECO:0000313" key="2">
    <source>
        <dbReference type="EMBL" id="ABV87922.1"/>
    </source>
</evidence>
<keyword evidence="1" id="KW-0812">Transmembrane</keyword>
<evidence type="ECO:0000313" key="3">
    <source>
        <dbReference type="Proteomes" id="UP000002608"/>
    </source>
</evidence>
<evidence type="ECO:0000256" key="1">
    <source>
        <dbReference type="SAM" id="Phobius"/>
    </source>
</evidence>
<sequence length="170" mass="19176">MSNPVNPALASMQDIQTPAEIGLWPLAYGYWLSLIILIVITTLLIVWFRKRRQVGAAKRMVLTELATLDQNSPQFAVEVSSLLKRAAMSYTSREQVAQLSGDDWYQWLNAQTNKPQVELCKLLALRYQKAQLSEDEKQALMLHAQGWLKAALPLRKMSSISPKSSEVSQC</sequence>
<dbReference type="AlphaFoldDB" id="A8H5T5"/>
<reference evidence="2 3" key="1">
    <citation type="submission" date="2007-10" db="EMBL/GenBank/DDBJ databases">
        <title>Complete sequence of Shewanella pealeana ATCC 700345.</title>
        <authorList>
            <consortium name="US DOE Joint Genome Institute"/>
            <person name="Copeland A."/>
            <person name="Lucas S."/>
            <person name="Lapidus A."/>
            <person name="Barry K."/>
            <person name="Glavina del Rio T."/>
            <person name="Dalin E."/>
            <person name="Tice H."/>
            <person name="Pitluck S."/>
            <person name="Chertkov O."/>
            <person name="Brettin T."/>
            <person name="Bruce D."/>
            <person name="Detter J.C."/>
            <person name="Han C."/>
            <person name="Schmutz J."/>
            <person name="Larimer F."/>
            <person name="Land M."/>
            <person name="Hauser L."/>
            <person name="Kyrpides N."/>
            <person name="Kim E."/>
            <person name="Zhao J.-S.Z."/>
            <person name="Manno D."/>
            <person name="Hawari J."/>
            <person name="Richardson P."/>
        </authorList>
    </citation>
    <scope>NUCLEOTIDE SEQUENCE [LARGE SCALE GENOMIC DNA]</scope>
    <source>
        <strain evidence="3">ATCC 700345 / ANG-SQ1</strain>
    </source>
</reference>
<dbReference type="RefSeq" id="WP_012155828.1">
    <property type="nucleotide sequence ID" value="NC_009901.1"/>
</dbReference>
<dbReference type="EMBL" id="CP000851">
    <property type="protein sequence ID" value="ABV87922.1"/>
    <property type="molecule type" value="Genomic_DNA"/>
</dbReference>
<dbReference type="HOGENOM" id="CLU_113195_0_1_6"/>
<protein>
    <recommendedName>
        <fullName evidence="4">DUF4381 domain-containing protein</fullName>
    </recommendedName>
</protein>
<gene>
    <name evidence="2" type="ordered locus">Spea_2602</name>
</gene>
<evidence type="ECO:0008006" key="4">
    <source>
        <dbReference type="Google" id="ProtNLM"/>
    </source>
</evidence>
<dbReference type="InterPro" id="IPR025489">
    <property type="entry name" value="DUF4381"/>
</dbReference>
<name>A8H5T5_SHEPA</name>
<organism evidence="2 3">
    <name type="scientific">Shewanella pealeana (strain ATCC 700345 / ANG-SQ1)</name>
    <dbReference type="NCBI Taxonomy" id="398579"/>
    <lineage>
        <taxon>Bacteria</taxon>
        <taxon>Pseudomonadati</taxon>
        <taxon>Pseudomonadota</taxon>
        <taxon>Gammaproteobacteria</taxon>
        <taxon>Alteromonadales</taxon>
        <taxon>Shewanellaceae</taxon>
        <taxon>Shewanella</taxon>
    </lineage>
</organism>
<dbReference type="STRING" id="398579.Spea_2602"/>
<dbReference type="Pfam" id="PF14316">
    <property type="entry name" value="DUF4381"/>
    <property type="match status" value="1"/>
</dbReference>
<accession>A8H5T5</accession>
<dbReference type="eggNOG" id="ENOG50331W9">
    <property type="taxonomic scope" value="Bacteria"/>
</dbReference>